<reference evidence="2" key="1">
    <citation type="submission" date="2022-11" db="UniProtKB">
        <authorList>
            <consortium name="WormBaseParasite"/>
        </authorList>
    </citation>
    <scope>IDENTIFICATION</scope>
</reference>
<name>A0A915CL79_PARUN</name>
<dbReference type="Proteomes" id="UP000887569">
    <property type="component" value="Unplaced"/>
</dbReference>
<accession>A0A915CL79</accession>
<protein>
    <submittedName>
        <fullName evidence="2">Ovule protein</fullName>
    </submittedName>
</protein>
<dbReference type="WBParaSite" id="PgR288_g002_t07">
    <property type="protein sequence ID" value="PgR288_g002_t07"/>
    <property type="gene ID" value="PgR288_g002"/>
</dbReference>
<keyword evidence="1" id="KW-1185">Reference proteome</keyword>
<proteinExistence type="predicted"/>
<dbReference type="AlphaFoldDB" id="A0A915CL79"/>
<evidence type="ECO:0000313" key="2">
    <source>
        <dbReference type="WBParaSite" id="PgR288_g002_t07"/>
    </source>
</evidence>
<sequence>MRDVDKHTILFFRNIRFIICALFTQSLARVGKIIKAHMELSLRINFHTFGRFVLLCSSYEDFFNDMKTAVHEMSALRNDIKAILVSTADMTNITGDSDICIVTDVGADNDHMVDVIANYTAANVI</sequence>
<organism evidence="1 2">
    <name type="scientific">Parascaris univalens</name>
    <name type="common">Nematode worm</name>
    <dbReference type="NCBI Taxonomy" id="6257"/>
    <lineage>
        <taxon>Eukaryota</taxon>
        <taxon>Metazoa</taxon>
        <taxon>Ecdysozoa</taxon>
        <taxon>Nematoda</taxon>
        <taxon>Chromadorea</taxon>
        <taxon>Rhabditida</taxon>
        <taxon>Spirurina</taxon>
        <taxon>Ascaridomorpha</taxon>
        <taxon>Ascaridoidea</taxon>
        <taxon>Ascarididae</taxon>
        <taxon>Parascaris</taxon>
    </lineage>
</organism>
<evidence type="ECO:0000313" key="1">
    <source>
        <dbReference type="Proteomes" id="UP000887569"/>
    </source>
</evidence>